<reference evidence="1 2" key="1">
    <citation type="submission" date="2024-01" db="EMBL/GenBank/DDBJ databases">
        <title>The genomes of 5 underutilized Papilionoideae crops provide insights into root nodulation and disease resistance.</title>
        <authorList>
            <person name="Yuan L."/>
        </authorList>
    </citation>
    <scope>NUCLEOTIDE SEQUENCE [LARGE SCALE GENOMIC DNA]</scope>
    <source>
        <strain evidence="1">LY-2023</strain>
        <tissue evidence="1">Leaf</tissue>
    </source>
</reference>
<proteinExistence type="predicted"/>
<accession>A0AAN9I2G4</accession>
<organism evidence="1 2">
    <name type="scientific">Clitoria ternatea</name>
    <name type="common">Butterfly pea</name>
    <dbReference type="NCBI Taxonomy" id="43366"/>
    <lineage>
        <taxon>Eukaryota</taxon>
        <taxon>Viridiplantae</taxon>
        <taxon>Streptophyta</taxon>
        <taxon>Embryophyta</taxon>
        <taxon>Tracheophyta</taxon>
        <taxon>Spermatophyta</taxon>
        <taxon>Magnoliopsida</taxon>
        <taxon>eudicotyledons</taxon>
        <taxon>Gunneridae</taxon>
        <taxon>Pentapetalae</taxon>
        <taxon>rosids</taxon>
        <taxon>fabids</taxon>
        <taxon>Fabales</taxon>
        <taxon>Fabaceae</taxon>
        <taxon>Papilionoideae</taxon>
        <taxon>50 kb inversion clade</taxon>
        <taxon>NPAAA clade</taxon>
        <taxon>indigoferoid/millettioid clade</taxon>
        <taxon>Phaseoleae</taxon>
        <taxon>Clitoria</taxon>
    </lineage>
</organism>
<name>A0AAN9I2G4_CLITE</name>
<dbReference type="AlphaFoldDB" id="A0AAN9I2G4"/>
<evidence type="ECO:0000313" key="1">
    <source>
        <dbReference type="EMBL" id="KAK7264968.1"/>
    </source>
</evidence>
<protein>
    <submittedName>
        <fullName evidence="1">Uncharacterized protein</fullName>
    </submittedName>
</protein>
<gene>
    <name evidence="1" type="ORF">RJT34_32582</name>
</gene>
<evidence type="ECO:0000313" key="2">
    <source>
        <dbReference type="Proteomes" id="UP001359559"/>
    </source>
</evidence>
<dbReference type="Proteomes" id="UP001359559">
    <property type="component" value="Unassembled WGS sequence"/>
</dbReference>
<keyword evidence="2" id="KW-1185">Reference proteome</keyword>
<comment type="caution">
    <text evidence="1">The sequence shown here is derived from an EMBL/GenBank/DDBJ whole genome shotgun (WGS) entry which is preliminary data.</text>
</comment>
<dbReference type="EMBL" id="JAYKXN010000008">
    <property type="protein sequence ID" value="KAK7264968.1"/>
    <property type="molecule type" value="Genomic_DNA"/>
</dbReference>
<sequence length="123" mass="14238">MKKVWRKVTRVKHDIRTGMGTYKCSHALWLSSSSKKITLLTKMIDTSKKRRLKEVEPTGLEIVPYGYFHNVDREVYRVVEDANAKEVNVGVEQNEDVVMEAMVEEVIMEVVVKKVQDIVDQID</sequence>